<accession>A0ABU9IDL2</accession>
<sequence>MVRFAKAYVPAGCALVLLAGCSDLSLEPVQGTVPSSETVSSFESEEELDQFAQAMLALRERNDRAQSQVEYLESPAMYDIAEPEPPANESITNTQEAGVDEGGIVKNVGDYLVVLRRGRLFTVRVGGDALAPLDAIDAFPPGAEGYGAWYDEMLVRGSEVIVIGYSYSAGGTELNRFRVGRDGSLTYRDTHYLKSGDYYSSSNYASRLIGDQLVFYTPLYMNWQGWRESLPTLRTRQQDGSLDEGVVLATAEDIHISNVYRDAGAAPAMLHTVTRCDLAAEEMTCEAYAVLGDWSRTFYVSRDAV</sequence>
<dbReference type="EMBL" id="JBBYHV010000001">
    <property type="protein sequence ID" value="MEL1250515.1"/>
    <property type="molecule type" value="Genomic_DNA"/>
</dbReference>
<gene>
    <name evidence="1" type="ORF">AAEO60_07520</name>
</gene>
<organism evidence="1 2">
    <name type="scientific">Aurantiacibacter gilvus</name>
    <dbReference type="NCBI Taxonomy" id="3139141"/>
    <lineage>
        <taxon>Bacteria</taxon>
        <taxon>Pseudomonadati</taxon>
        <taxon>Pseudomonadota</taxon>
        <taxon>Alphaproteobacteria</taxon>
        <taxon>Sphingomonadales</taxon>
        <taxon>Erythrobacteraceae</taxon>
        <taxon>Aurantiacibacter</taxon>
    </lineage>
</organism>
<protein>
    <submittedName>
        <fullName evidence="1">Beta-propeller domain-containing protein</fullName>
    </submittedName>
</protein>
<proteinExistence type="predicted"/>
<reference evidence="1 2" key="1">
    <citation type="submission" date="2024-04" db="EMBL/GenBank/DDBJ databases">
        <title>Aurantiacibacter sp. DGU6 16S ribosomal RNA gene Genome sequencing and assembly.</title>
        <authorList>
            <person name="Park S."/>
        </authorList>
    </citation>
    <scope>NUCLEOTIDE SEQUENCE [LARGE SCALE GENOMIC DNA]</scope>
    <source>
        <strain evidence="1 2">DGU6</strain>
    </source>
</reference>
<evidence type="ECO:0000313" key="1">
    <source>
        <dbReference type="EMBL" id="MEL1250515.1"/>
    </source>
</evidence>
<dbReference type="Proteomes" id="UP001497045">
    <property type="component" value="Unassembled WGS sequence"/>
</dbReference>
<name>A0ABU9IDL2_9SPHN</name>
<evidence type="ECO:0000313" key="2">
    <source>
        <dbReference type="Proteomes" id="UP001497045"/>
    </source>
</evidence>
<dbReference type="PROSITE" id="PS51257">
    <property type="entry name" value="PROKAR_LIPOPROTEIN"/>
    <property type="match status" value="1"/>
</dbReference>
<dbReference type="RefSeq" id="WP_341673034.1">
    <property type="nucleotide sequence ID" value="NZ_JBBYHV010000001.1"/>
</dbReference>
<dbReference type="InterPro" id="IPR019198">
    <property type="entry name" value="Beta_propeller_containing"/>
</dbReference>
<keyword evidence="2" id="KW-1185">Reference proteome</keyword>
<comment type="caution">
    <text evidence="1">The sequence shown here is derived from an EMBL/GenBank/DDBJ whole genome shotgun (WGS) entry which is preliminary data.</text>
</comment>
<dbReference type="Pfam" id="PF09826">
    <property type="entry name" value="Beta_propel"/>
    <property type="match status" value="1"/>
</dbReference>